<dbReference type="PRINTS" id="PR00700">
    <property type="entry name" value="PRTYPHPHTASE"/>
</dbReference>
<evidence type="ECO:0000313" key="6">
    <source>
        <dbReference type="Proteomes" id="UP000777482"/>
    </source>
</evidence>
<dbReference type="PANTHER" id="PTHR19134">
    <property type="entry name" value="RECEPTOR-TYPE TYROSINE-PROTEIN PHOSPHATASE"/>
    <property type="match status" value="1"/>
</dbReference>
<dbReference type="Pfam" id="PF00102">
    <property type="entry name" value="Y_phosphatase"/>
    <property type="match status" value="1"/>
</dbReference>
<evidence type="ECO:0000313" key="5">
    <source>
        <dbReference type="EMBL" id="KAG0667545.1"/>
    </source>
</evidence>
<evidence type="ECO:0008006" key="7">
    <source>
        <dbReference type="Google" id="ProtNLM"/>
    </source>
</evidence>
<dbReference type="SUPFAM" id="SSF52799">
    <property type="entry name" value="(Phosphotyrosine protein) phosphatases II"/>
    <property type="match status" value="1"/>
</dbReference>
<dbReference type="EMBL" id="PUHQ01000001">
    <property type="protein sequence ID" value="KAG0667545.1"/>
    <property type="molecule type" value="Genomic_DNA"/>
</dbReference>
<dbReference type="AlphaFoldDB" id="A0A9P6W8D8"/>
<dbReference type="SMART" id="SM00194">
    <property type="entry name" value="PTPc"/>
    <property type="match status" value="1"/>
</dbReference>
<feature type="domain" description="Tyrosine specific protein phosphatases" evidence="4">
    <location>
        <begin position="264"/>
        <end position="391"/>
    </location>
</feature>
<dbReference type="CDD" id="cd00047">
    <property type="entry name" value="PTPc"/>
    <property type="match status" value="1"/>
</dbReference>
<dbReference type="Gene3D" id="3.90.190.10">
    <property type="entry name" value="Protein tyrosine phosphatase superfamily"/>
    <property type="match status" value="1"/>
</dbReference>
<protein>
    <recommendedName>
        <fullName evidence="7">Protein-tyrosine phosphatase-like protein</fullName>
    </recommendedName>
</protein>
<dbReference type="PANTHER" id="PTHR19134:SF449">
    <property type="entry name" value="TYROSINE-PROTEIN PHOSPHATASE 1"/>
    <property type="match status" value="1"/>
</dbReference>
<dbReference type="PROSITE" id="PS00383">
    <property type="entry name" value="TYR_PHOSPHATASE_1"/>
    <property type="match status" value="1"/>
</dbReference>
<keyword evidence="6" id="KW-1185">Reference proteome</keyword>
<dbReference type="InterPro" id="IPR029021">
    <property type="entry name" value="Prot-tyrosine_phosphatase-like"/>
</dbReference>
<name>A0A9P6W8D8_RHOMI</name>
<dbReference type="GO" id="GO:0004725">
    <property type="term" value="F:protein tyrosine phosphatase activity"/>
    <property type="evidence" value="ECO:0007669"/>
    <property type="project" value="InterPro"/>
</dbReference>
<dbReference type="InterPro" id="IPR003595">
    <property type="entry name" value="Tyr_Pase_cat"/>
</dbReference>
<evidence type="ECO:0000259" key="3">
    <source>
        <dbReference type="PROSITE" id="PS50055"/>
    </source>
</evidence>
<dbReference type="SMART" id="SM00404">
    <property type="entry name" value="PTPc_motif"/>
    <property type="match status" value="1"/>
</dbReference>
<evidence type="ECO:0000259" key="4">
    <source>
        <dbReference type="PROSITE" id="PS50056"/>
    </source>
</evidence>
<sequence length="414" mass="44748">MSRSNSSSGSRAPTPAFLKPTRDSLSQILTTLYEREQLRRTLGQQSRLLAAAASSSHSQASNGWYSVAVGTLPGNVNKNRYGDIIAYDRTRVLPDDVSSADVSPADSESPPYVNASLVREPELGIDGTVLPRRWWIAAQAPIASTVYDFLSLLLTPPSSPSCPTPLPPINLVVQLTPLVEGRRAKCHPYFPDREGKTATVSPSAGKGAASPLWIRLEKKEEREGARESVLRVGRHGDQEGRRIVHLEYLGWRDHGVPESATHLLRFIHRVHATNAQTAQEARGSEAADSPILLHCSAGVGRTGTFIAISSLLPVLALQARGELPAPTCSKARSEPAHPLGPYPADELLQSSEPNSAGAATRADRARDFVGATIDGLRDQRTTMAQTSEQVAWVFDCLREAWRSGSYDNGPGWSA</sequence>
<dbReference type="Proteomes" id="UP000777482">
    <property type="component" value="Unassembled WGS sequence"/>
</dbReference>
<dbReference type="PROSITE" id="PS50056">
    <property type="entry name" value="TYR_PHOSPHATASE_2"/>
    <property type="match status" value="1"/>
</dbReference>
<feature type="region of interest" description="Disordered" evidence="2">
    <location>
        <begin position="1"/>
        <end position="20"/>
    </location>
</feature>
<dbReference type="PROSITE" id="PS50055">
    <property type="entry name" value="TYR_PHOSPHATASE_PTP"/>
    <property type="match status" value="1"/>
</dbReference>
<organism evidence="5 6">
    <name type="scientific">Rhodotorula mucilaginosa</name>
    <name type="common">Yeast</name>
    <name type="synonym">Rhodotorula rubra</name>
    <dbReference type="NCBI Taxonomy" id="5537"/>
    <lineage>
        <taxon>Eukaryota</taxon>
        <taxon>Fungi</taxon>
        <taxon>Dikarya</taxon>
        <taxon>Basidiomycota</taxon>
        <taxon>Pucciniomycotina</taxon>
        <taxon>Microbotryomycetes</taxon>
        <taxon>Sporidiobolales</taxon>
        <taxon>Sporidiobolaceae</taxon>
        <taxon>Rhodotorula</taxon>
    </lineage>
</organism>
<feature type="region of interest" description="Disordered" evidence="2">
    <location>
        <begin position="326"/>
        <end position="363"/>
    </location>
</feature>
<accession>A0A9P6W8D8</accession>
<evidence type="ECO:0000256" key="1">
    <source>
        <dbReference type="ARBA" id="ARBA00009649"/>
    </source>
</evidence>
<dbReference type="OrthoDB" id="10253954at2759"/>
<proteinExistence type="inferred from homology"/>
<gene>
    <name evidence="5" type="ORF">C6P46_000079</name>
</gene>
<reference evidence="5 6" key="1">
    <citation type="submission" date="2020-11" db="EMBL/GenBank/DDBJ databases">
        <title>Kefir isolates.</title>
        <authorList>
            <person name="Marcisauskas S."/>
            <person name="Kim Y."/>
            <person name="Blasche S."/>
        </authorList>
    </citation>
    <scope>NUCLEOTIDE SEQUENCE [LARGE SCALE GENOMIC DNA]</scope>
    <source>
        <strain evidence="5 6">KR</strain>
    </source>
</reference>
<comment type="caution">
    <text evidence="5">The sequence shown here is derived from an EMBL/GenBank/DDBJ whole genome shotgun (WGS) entry which is preliminary data.</text>
</comment>
<evidence type="ECO:0000256" key="2">
    <source>
        <dbReference type="SAM" id="MobiDB-lite"/>
    </source>
</evidence>
<dbReference type="InterPro" id="IPR016130">
    <property type="entry name" value="Tyr_Pase_AS"/>
</dbReference>
<dbReference type="InterPro" id="IPR050348">
    <property type="entry name" value="Protein-Tyr_Phosphatase"/>
</dbReference>
<feature type="domain" description="Tyrosine-protein phosphatase" evidence="3">
    <location>
        <begin position="70"/>
        <end position="400"/>
    </location>
</feature>
<comment type="similarity">
    <text evidence="1">Belongs to the protein-tyrosine phosphatase family. Non-receptor class subfamily.</text>
</comment>
<dbReference type="InterPro" id="IPR000242">
    <property type="entry name" value="PTP_cat"/>
</dbReference>
<feature type="compositionally biased region" description="Low complexity" evidence="2">
    <location>
        <begin position="1"/>
        <end position="11"/>
    </location>
</feature>
<dbReference type="InterPro" id="IPR000387">
    <property type="entry name" value="Tyr_Pase_dom"/>
</dbReference>